<evidence type="ECO:0000313" key="2">
    <source>
        <dbReference type="Proteomes" id="UP001202831"/>
    </source>
</evidence>
<dbReference type="EMBL" id="JAKIKT010000001">
    <property type="protein sequence ID" value="MCL2912395.1"/>
    <property type="molecule type" value="Genomic_DNA"/>
</dbReference>
<proteinExistence type="predicted"/>
<name>A0ABT0N2K8_9GAMM</name>
<protein>
    <submittedName>
        <fullName evidence="1">Uncharacterized protein</fullName>
    </submittedName>
</protein>
<evidence type="ECO:0000313" key="1">
    <source>
        <dbReference type="EMBL" id="MCL2912395.1"/>
    </source>
</evidence>
<keyword evidence="2" id="KW-1185">Reference proteome</keyword>
<reference evidence="1 2" key="1">
    <citation type="submission" date="2022-01" db="EMBL/GenBank/DDBJ databases">
        <title>Whole genome-based taxonomy of the Shewanellaceae.</title>
        <authorList>
            <person name="Martin-Rodriguez A.J."/>
        </authorList>
    </citation>
    <scope>NUCLEOTIDE SEQUENCE [LARGE SCALE GENOMIC DNA]</scope>
    <source>
        <strain evidence="1 2">DSM 21332</strain>
    </source>
</reference>
<accession>A0ABT0N2K8</accession>
<organism evidence="1 2">
    <name type="scientific">Shewanella corallii</name>
    <dbReference type="NCBI Taxonomy" id="560080"/>
    <lineage>
        <taxon>Bacteria</taxon>
        <taxon>Pseudomonadati</taxon>
        <taxon>Pseudomonadota</taxon>
        <taxon>Gammaproteobacteria</taxon>
        <taxon>Alteromonadales</taxon>
        <taxon>Shewanellaceae</taxon>
        <taxon>Shewanella</taxon>
    </lineage>
</organism>
<sequence length="335" mass="38212">MPSMLTEQVQLGFDIATSVTIIGALISWSLESRRRASKERQLGLNEQARVASLEKVQTILSEFETSFSDMVQSCTQFTSPIRRRVNTQSESPFAALERYLTNRPGEIDKLVESLEQIRHHVDIYYEAIQKRRYSLVPVLDSLSGGEKFLTALQQDIREIGHAHDSINTGYVALLKEFHQLTQYANSLLESAPQDVEDSEKVDLLMNDGSFISRSYALLADADYDKWVDSFVPSGKEPEFRERRDNNTLTDNTQLLVHININLAGNLIRNQQRLYAQILWLACKQVSSAQVECKDILIKLSALTHKLMANNEETQLEDIIKLYESDEYFGRTSSVR</sequence>
<dbReference type="RefSeq" id="WP_249247226.1">
    <property type="nucleotide sequence ID" value="NZ_JAKIKT010000001.1"/>
</dbReference>
<dbReference type="Proteomes" id="UP001202831">
    <property type="component" value="Unassembled WGS sequence"/>
</dbReference>
<gene>
    <name evidence="1" type="ORF">L2725_01115</name>
</gene>
<comment type="caution">
    <text evidence="1">The sequence shown here is derived from an EMBL/GenBank/DDBJ whole genome shotgun (WGS) entry which is preliminary data.</text>
</comment>